<proteinExistence type="predicted"/>
<keyword evidence="3" id="KW-1185">Reference proteome</keyword>
<evidence type="ECO:0008006" key="4">
    <source>
        <dbReference type="Google" id="ProtNLM"/>
    </source>
</evidence>
<feature type="compositionally biased region" description="Basic residues" evidence="1">
    <location>
        <begin position="242"/>
        <end position="264"/>
    </location>
</feature>
<feature type="compositionally biased region" description="Low complexity" evidence="1">
    <location>
        <begin position="290"/>
        <end position="303"/>
    </location>
</feature>
<accession>A0ABQ0DPW0</accession>
<comment type="caution">
    <text evidence="2">The sequence shown here is derived from an EMBL/GenBank/DDBJ whole genome shotgun (WGS) entry which is preliminary data.</text>
</comment>
<name>A0ABQ0DPW0_9EUKA</name>
<dbReference type="EMBL" id="BAAFRS010000219">
    <property type="protein sequence ID" value="GAB1224792.1"/>
    <property type="molecule type" value="Genomic_DNA"/>
</dbReference>
<evidence type="ECO:0000313" key="3">
    <source>
        <dbReference type="Proteomes" id="UP001628156"/>
    </source>
</evidence>
<sequence length="647" mass="75807">MTKLYFTKIKNGVITDLSFNVKRLSTSFGSEETDVRIANTLPHHCDFILQNKEDDHGFLLNFSNRNDVTVNHCIVPYFSQFQLLSNSVVQVANALFYFSKDKPTAISQSIVDEYFKTNEKITVEDAFKMDEEINKEDVQTLNKKKSTIILPTPDTQQIEIKKEDAVVQNIPSEIPIVETKARIINDSPIKHKSKRISKRSLDYSEDDYSEDEPKRRHHRRRRRYSTSDSSSEESSSSEDDRRKRKRKHKRSHSRHSKRKHHRKTKDSFSSSEEEEQRRRRKRKERKRYSRSSSRSSRTSSTSTSEERHKRRKTKKIEQMSEQVIEPAPEQVIEQMSEQGLKKHKTADLIKKELIEKKGQIIKEEELLEKEVKESRNKRDMPRAFSKFLARNTFYFGSNEQLMIKYEQTIKSFGGKTELGYPPFQRHVIPEFDNSDGFFHGYDYSEDLRGTFLVTEPNNEGPTIPYLLCIICQVPVILPNYFDTIKEKKEDQNLMEYLAPTFPSELKIHGKKQQPYIFHPANDSKKDKIRMQVPSKYGSNEKQLIECFLTAIGCRIVDRQIAASSPNTTNDGKDHTVYTFVPLIESNVVDLKRKSHSSRISEIVIEEVTIYMDWVIEMLKVDRFIYPKDYLASKTAHNSEEQNEFDNF</sequence>
<dbReference type="Proteomes" id="UP001628156">
    <property type="component" value="Unassembled WGS sequence"/>
</dbReference>
<reference evidence="2 3" key="1">
    <citation type="journal article" date="2019" name="PLoS Negl. Trop. Dis.">
        <title>Whole genome sequencing of Entamoeba nuttalli reveals mammalian host-related molecular signatures and a novel octapeptide-repeat surface protein.</title>
        <authorList>
            <person name="Tanaka M."/>
            <person name="Makiuchi T."/>
            <person name="Komiyama T."/>
            <person name="Shiina T."/>
            <person name="Osaki K."/>
            <person name="Tachibana H."/>
        </authorList>
    </citation>
    <scope>NUCLEOTIDE SEQUENCE [LARGE SCALE GENOMIC DNA]</scope>
    <source>
        <strain evidence="2 3">P19-061405</strain>
    </source>
</reference>
<feature type="compositionally biased region" description="Basic residues" evidence="1">
    <location>
        <begin position="278"/>
        <end position="289"/>
    </location>
</feature>
<evidence type="ECO:0000256" key="1">
    <source>
        <dbReference type="SAM" id="MobiDB-lite"/>
    </source>
</evidence>
<gene>
    <name evidence="2" type="ORF">ENUP19_0219G0010</name>
</gene>
<organism evidence="2 3">
    <name type="scientific">Entamoeba nuttalli</name>
    <dbReference type="NCBI Taxonomy" id="412467"/>
    <lineage>
        <taxon>Eukaryota</taxon>
        <taxon>Amoebozoa</taxon>
        <taxon>Evosea</taxon>
        <taxon>Archamoebae</taxon>
        <taxon>Mastigamoebida</taxon>
        <taxon>Entamoebidae</taxon>
        <taxon>Entamoeba</taxon>
    </lineage>
</organism>
<feature type="compositionally biased region" description="Basic residues" evidence="1">
    <location>
        <begin position="215"/>
        <end position="224"/>
    </location>
</feature>
<feature type="region of interest" description="Disordered" evidence="1">
    <location>
        <begin position="190"/>
        <end position="322"/>
    </location>
</feature>
<protein>
    <recommendedName>
        <fullName evidence="4">FHA domain-containing protein</fullName>
    </recommendedName>
</protein>
<evidence type="ECO:0000313" key="2">
    <source>
        <dbReference type="EMBL" id="GAB1224792.1"/>
    </source>
</evidence>